<reference evidence="1 2" key="1">
    <citation type="submission" date="2024-07" db="EMBL/GenBank/DDBJ databases">
        <authorList>
            <person name="Akdeniz Z."/>
        </authorList>
    </citation>
    <scope>NUCLEOTIDE SEQUENCE [LARGE SCALE GENOMIC DNA]</scope>
</reference>
<name>A0ABP1GEK1_9EUKA</name>
<proteinExistence type="predicted"/>
<dbReference type="Proteomes" id="UP001642409">
    <property type="component" value="Unassembled WGS sequence"/>
</dbReference>
<dbReference type="EMBL" id="CAXDID020000001">
    <property type="protein sequence ID" value="CAL5970561.1"/>
    <property type="molecule type" value="Genomic_DNA"/>
</dbReference>
<sequence>MESRIKKYTALARCLLLVAPKAPSQEELIRNPKLLASLLVQNPEAIKRAAMLLSITPDAVSQYIRRGMVDKELQLSLEDKDLIKQMYLGFLKKKVPEKCSQIITDFINQPKKALNEPEIPLYKVSKYIYGLKNQEEFTKIAAEKGISLKKMKNRQTERQNFEEDTKTAKVESYDQSSKVMEELTRLIQ</sequence>
<comment type="caution">
    <text evidence="1">The sequence shown here is derived from an EMBL/GenBank/DDBJ whole genome shotgun (WGS) entry which is preliminary data.</text>
</comment>
<accession>A0ABP1GEK1</accession>
<keyword evidence="2" id="KW-1185">Reference proteome</keyword>
<protein>
    <submittedName>
        <fullName evidence="1">Hypothetical_protein</fullName>
    </submittedName>
</protein>
<evidence type="ECO:0000313" key="2">
    <source>
        <dbReference type="Proteomes" id="UP001642409"/>
    </source>
</evidence>
<evidence type="ECO:0000313" key="1">
    <source>
        <dbReference type="EMBL" id="CAL5970561.1"/>
    </source>
</evidence>
<gene>
    <name evidence="1" type="ORF">HINF_LOCUS501</name>
</gene>
<organism evidence="1 2">
    <name type="scientific">Hexamita inflata</name>
    <dbReference type="NCBI Taxonomy" id="28002"/>
    <lineage>
        <taxon>Eukaryota</taxon>
        <taxon>Metamonada</taxon>
        <taxon>Diplomonadida</taxon>
        <taxon>Hexamitidae</taxon>
        <taxon>Hexamitinae</taxon>
        <taxon>Hexamita</taxon>
    </lineage>
</organism>